<evidence type="ECO:0000313" key="2">
    <source>
        <dbReference type="Ensembl" id="ENSCAFP00040005050.1"/>
    </source>
</evidence>
<dbReference type="Ensembl" id="ENSCAFT00040005854.1">
    <property type="protein sequence ID" value="ENSCAFP00040005050.1"/>
    <property type="gene ID" value="ENSCAFG00040003077.1"/>
</dbReference>
<dbReference type="AlphaFoldDB" id="A0A8C0Q4R3"/>
<name>A0A8C0Q4R3_CANLF</name>
<organism evidence="2 3">
    <name type="scientific">Canis lupus familiaris</name>
    <name type="common">Dog</name>
    <name type="synonym">Canis familiaris</name>
    <dbReference type="NCBI Taxonomy" id="9615"/>
    <lineage>
        <taxon>Eukaryota</taxon>
        <taxon>Metazoa</taxon>
        <taxon>Chordata</taxon>
        <taxon>Craniata</taxon>
        <taxon>Vertebrata</taxon>
        <taxon>Euteleostomi</taxon>
        <taxon>Mammalia</taxon>
        <taxon>Eutheria</taxon>
        <taxon>Laurasiatheria</taxon>
        <taxon>Carnivora</taxon>
        <taxon>Caniformia</taxon>
        <taxon>Canidae</taxon>
        <taxon>Canis</taxon>
    </lineage>
</organism>
<reference evidence="2" key="2">
    <citation type="submission" date="2025-08" db="UniProtKB">
        <authorList>
            <consortium name="Ensembl"/>
        </authorList>
    </citation>
    <scope>IDENTIFICATION</scope>
</reference>
<evidence type="ECO:0000313" key="3">
    <source>
        <dbReference type="Proteomes" id="UP000694542"/>
    </source>
</evidence>
<evidence type="ECO:0000256" key="1">
    <source>
        <dbReference type="SAM" id="MobiDB-lite"/>
    </source>
</evidence>
<feature type="region of interest" description="Disordered" evidence="1">
    <location>
        <begin position="82"/>
        <end position="106"/>
    </location>
</feature>
<dbReference type="Proteomes" id="UP000694542">
    <property type="component" value="Chromosome 8"/>
</dbReference>
<protein>
    <submittedName>
        <fullName evidence="2">Uncharacterized protein</fullName>
    </submittedName>
</protein>
<proteinExistence type="predicted"/>
<accession>A0A8C0Q4R3</accession>
<reference evidence="2" key="1">
    <citation type="submission" date="2018-10" db="EMBL/GenBank/DDBJ databases">
        <title>De novo assembly of a Great Dane genome.</title>
        <authorList>
            <person name="Kidd J.M."/>
            <person name="Pendleton A.L."/>
            <person name="Shen F."/>
            <person name="Emery S."/>
        </authorList>
    </citation>
    <scope>NUCLEOTIDE SEQUENCE [LARGE SCALE GENOMIC DNA]</scope>
    <source>
        <strain evidence="2">Great Dane</strain>
    </source>
</reference>
<sequence length="106" mass="11450">MAFTFHLQSCLPVAMRTLILHTKPNIRNVSNMAGVSFSSGGKVSPDDIAFESGFDSDQVPPGAPSPWSLPTTTQTLKALKGPVRKTASKVVPDPRPSMISRPERLF</sequence>